<keyword evidence="2" id="KW-1185">Reference proteome</keyword>
<accession>A0A162NA97</accession>
<dbReference type="VEuPathDB" id="FungiDB:PHYBLDRAFT_65399"/>
<sequence length="107" mass="12596">MMGTMREGQLLYKNVTGSHLRINGRLWFFYNLPDSFDVPQPICSTIWYRFYRLKKLGYSVDRYGVFAVYEKMMQDSKGNNNHGNSFPILYFCKHHGKDKNKSIEAAL</sequence>
<protein>
    <submittedName>
        <fullName evidence="1">Uncharacterized protein</fullName>
    </submittedName>
</protein>
<dbReference type="AlphaFoldDB" id="A0A162NA97"/>
<dbReference type="InParanoid" id="A0A162NA97"/>
<name>A0A162NA97_PHYB8</name>
<proteinExistence type="predicted"/>
<organism evidence="1 2">
    <name type="scientific">Phycomyces blakesleeanus (strain ATCC 8743b / DSM 1359 / FGSC 10004 / NBRC 33097 / NRRL 1555)</name>
    <dbReference type="NCBI Taxonomy" id="763407"/>
    <lineage>
        <taxon>Eukaryota</taxon>
        <taxon>Fungi</taxon>
        <taxon>Fungi incertae sedis</taxon>
        <taxon>Mucoromycota</taxon>
        <taxon>Mucoromycotina</taxon>
        <taxon>Mucoromycetes</taxon>
        <taxon>Mucorales</taxon>
        <taxon>Phycomycetaceae</taxon>
        <taxon>Phycomyces</taxon>
    </lineage>
</organism>
<dbReference type="RefSeq" id="XP_018290598.1">
    <property type="nucleotide sequence ID" value="XM_018441448.1"/>
</dbReference>
<dbReference type="Proteomes" id="UP000077315">
    <property type="component" value="Unassembled WGS sequence"/>
</dbReference>
<gene>
    <name evidence="1" type="ORF">PHYBLDRAFT_65399</name>
</gene>
<dbReference type="GeneID" id="29002354"/>
<reference evidence="2" key="1">
    <citation type="submission" date="2015-06" db="EMBL/GenBank/DDBJ databases">
        <title>Expansion of signal transduction pathways in fungi by whole-genome duplication.</title>
        <authorList>
            <consortium name="DOE Joint Genome Institute"/>
            <person name="Corrochano L.M."/>
            <person name="Kuo A."/>
            <person name="Marcet-Houben M."/>
            <person name="Polaino S."/>
            <person name="Salamov A."/>
            <person name="Villalobos J.M."/>
            <person name="Alvarez M.I."/>
            <person name="Avalos J."/>
            <person name="Benito E.P."/>
            <person name="Benoit I."/>
            <person name="Burger G."/>
            <person name="Camino L.P."/>
            <person name="Canovas D."/>
            <person name="Cerda-Olmedo E."/>
            <person name="Cheng J.-F."/>
            <person name="Dominguez A."/>
            <person name="Elias M."/>
            <person name="Eslava A.P."/>
            <person name="Glaser F."/>
            <person name="Grimwood J."/>
            <person name="Gutierrez G."/>
            <person name="Heitman J."/>
            <person name="Henrissat B."/>
            <person name="Iturriaga E.A."/>
            <person name="Lang B.F."/>
            <person name="Lavin J.L."/>
            <person name="Lee S."/>
            <person name="Li W."/>
            <person name="Lindquist E."/>
            <person name="Lopez-Garcia S."/>
            <person name="Luque E.M."/>
            <person name="Marcos A.T."/>
            <person name="Martin J."/>
            <person name="McCluskey K."/>
            <person name="Medina H.R."/>
            <person name="Miralles-Duran A."/>
            <person name="Miyazaki A."/>
            <person name="Munoz-Torres E."/>
            <person name="Oguiza J.A."/>
            <person name="Ohm R."/>
            <person name="Olmedo M."/>
            <person name="Orejas M."/>
            <person name="Ortiz-Castellanos L."/>
            <person name="Pisabarro A.G."/>
            <person name="Rodriguez-Romero J."/>
            <person name="Ruiz-Herrera J."/>
            <person name="Ruiz-Vazquez R."/>
            <person name="Sanz C."/>
            <person name="Schackwitz W."/>
            <person name="Schmutz J."/>
            <person name="Shahriari M."/>
            <person name="Shelest E."/>
            <person name="Silva-Franco F."/>
            <person name="Soanes D."/>
            <person name="Syed K."/>
            <person name="Tagua V.G."/>
            <person name="Talbot N.J."/>
            <person name="Thon M."/>
            <person name="De vries R.P."/>
            <person name="Wiebenga A."/>
            <person name="Yadav J.S."/>
            <person name="Braun E.L."/>
            <person name="Baker S."/>
            <person name="Garre V."/>
            <person name="Horwitz B."/>
            <person name="Torres-Martinez S."/>
            <person name="Idnurm A."/>
            <person name="Herrera-Estrella A."/>
            <person name="Gabaldon T."/>
            <person name="Grigoriev I.V."/>
        </authorList>
    </citation>
    <scope>NUCLEOTIDE SEQUENCE [LARGE SCALE GENOMIC DNA]</scope>
    <source>
        <strain evidence="2">NRRL 1555(-)</strain>
    </source>
</reference>
<evidence type="ECO:0000313" key="1">
    <source>
        <dbReference type="EMBL" id="OAD72558.1"/>
    </source>
</evidence>
<evidence type="ECO:0000313" key="2">
    <source>
        <dbReference type="Proteomes" id="UP000077315"/>
    </source>
</evidence>
<dbReference type="EMBL" id="KV440983">
    <property type="protein sequence ID" value="OAD72558.1"/>
    <property type="molecule type" value="Genomic_DNA"/>
</dbReference>